<dbReference type="SMART" id="SM00382">
    <property type="entry name" value="AAA"/>
    <property type="match status" value="1"/>
</dbReference>
<dbReference type="InterPro" id="IPR027417">
    <property type="entry name" value="P-loop_NTPase"/>
</dbReference>
<feature type="domain" description="ABC transporter" evidence="3">
    <location>
        <begin position="4"/>
        <end position="229"/>
    </location>
</feature>
<keyword evidence="5" id="KW-1185">Reference proteome</keyword>
<dbReference type="SUPFAM" id="SSF52540">
    <property type="entry name" value="P-loop containing nucleoside triphosphate hydrolases"/>
    <property type="match status" value="1"/>
</dbReference>
<dbReference type="PANTHER" id="PTHR43158:SF5">
    <property type="entry name" value="ABC TRANSPORTER, ATP-BINDING PROTEIN"/>
    <property type="match status" value="1"/>
</dbReference>
<comment type="caution">
    <text evidence="4">The sequence shown here is derived from an EMBL/GenBank/DDBJ whole genome shotgun (WGS) entry which is preliminary data.</text>
</comment>
<dbReference type="OrthoDB" id="9804819at2"/>
<dbReference type="eggNOG" id="COG1131">
    <property type="taxonomic scope" value="Bacteria"/>
</dbReference>
<dbReference type="AlphaFoldDB" id="A0A0R1W7D5"/>
<evidence type="ECO:0000259" key="3">
    <source>
        <dbReference type="PROSITE" id="PS50893"/>
    </source>
</evidence>
<dbReference type="EMBL" id="AZGF01000001">
    <property type="protein sequence ID" value="KRM13501.1"/>
    <property type="molecule type" value="Genomic_DNA"/>
</dbReference>
<reference evidence="4 5" key="1">
    <citation type="journal article" date="2015" name="Genome Announc.">
        <title>Expanding the biotechnology potential of lactobacilli through comparative genomics of 213 strains and associated genera.</title>
        <authorList>
            <person name="Sun Z."/>
            <person name="Harris H.M."/>
            <person name="McCann A."/>
            <person name="Guo C."/>
            <person name="Argimon S."/>
            <person name="Zhang W."/>
            <person name="Yang X."/>
            <person name="Jeffery I.B."/>
            <person name="Cooney J.C."/>
            <person name="Kagawa T.F."/>
            <person name="Liu W."/>
            <person name="Song Y."/>
            <person name="Salvetti E."/>
            <person name="Wrobel A."/>
            <person name="Rasinkangas P."/>
            <person name="Parkhill J."/>
            <person name="Rea M.C."/>
            <person name="O'Sullivan O."/>
            <person name="Ritari J."/>
            <person name="Douillard F.P."/>
            <person name="Paul Ross R."/>
            <person name="Yang R."/>
            <person name="Briner A.E."/>
            <person name="Felis G.E."/>
            <person name="de Vos W.M."/>
            <person name="Barrangou R."/>
            <person name="Klaenhammer T.R."/>
            <person name="Caufield P.W."/>
            <person name="Cui Y."/>
            <person name="Zhang H."/>
            <person name="O'Toole P.W."/>
        </authorList>
    </citation>
    <scope>NUCLEOTIDE SEQUENCE [LARGE SCALE GENOMIC DNA]</scope>
    <source>
        <strain evidence="4 5">DSM 5007</strain>
    </source>
</reference>
<dbReference type="RefSeq" id="WP_010622823.1">
    <property type="nucleotide sequence ID" value="NZ_AZGF01000001.1"/>
</dbReference>
<evidence type="ECO:0000256" key="1">
    <source>
        <dbReference type="ARBA" id="ARBA00022741"/>
    </source>
</evidence>
<dbReference type="STRING" id="1423807.FD16_GL000068"/>
<dbReference type="PANTHER" id="PTHR43158">
    <property type="entry name" value="SKFA PEPTIDE EXPORT ATP-BINDING PROTEIN SKFE"/>
    <property type="match status" value="1"/>
</dbReference>
<dbReference type="PATRIC" id="fig|1423807.3.peg.68"/>
<organism evidence="4 5">
    <name type="scientific">Paucilactobacillus suebicus DSM 5007 = KCTC 3549</name>
    <dbReference type="NCBI Taxonomy" id="1423807"/>
    <lineage>
        <taxon>Bacteria</taxon>
        <taxon>Bacillati</taxon>
        <taxon>Bacillota</taxon>
        <taxon>Bacilli</taxon>
        <taxon>Lactobacillales</taxon>
        <taxon>Lactobacillaceae</taxon>
        <taxon>Paucilactobacillus</taxon>
    </lineage>
</organism>
<gene>
    <name evidence="4" type="ORF">FD16_GL000068</name>
</gene>
<keyword evidence="1" id="KW-0547">Nucleotide-binding</keyword>
<sequence>MKTLHVNDVSMHFGKENVLSNVNMTIEPGKIYGLLGRNGAGKSTLLNIITNRIFPSSGSIKMGDDSVIENDDALTKMYLMSEVNMYAERLKVQKIFELAEMSYGDFDWQLAHDLTAKFQLKLDTKFGRLSTGYHSIVKLITALCVPVDYVLLDEPVLGLDANHRELFYQELLASYEAKPRTFLISTHLIEEVANIVEHVFILDQGRIVHDDDVEDLVAHSYSITGPQKSVQEYSAGLNIIGQQKLGNLMSVSVYGDLDETRVIPDSVTIDHLDLQQLFVNLTNGGMNTDAQQK</sequence>
<proteinExistence type="predicted"/>
<dbReference type="GO" id="GO:0016887">
    <property type="term" value="F:ATP hydrolysis activity"/>
    <property type="evidence" value="ECO:0007669"/>
    <property type="project" value="InterPro"/>
</dbReference>
<evidence type="ECO:0000313" key="4">
    <source>
        <dbReference type="EMBL" id="KRM13501.1"/>
    </source>
</evidence>
<keyword evidence="2 4" id="KW-0067">ATP-binding</keyword>
<protein>
    <submittedName>
        <fullName evidence="4">ABC transporter, ATP-binding protein</fullName>
    </submittedName>
</protein>
<dbReference type="PROSITE" id="PS50893">
    <property type="entry name" value="ABC_TRANSPORTER_2"/>
    <property type="match status" value="1"/>
</dbReference>
<dbReference type="Gene3D" id="3.40.50.300">
    <property type="entry name" value="P-loop containing nucleotide triphosphate hydrolases"/>
    <property type="match status" value="1"/>
</dbReference>
<dbReference type="InterPro" id="IPR003439">
    <property type="entry name" value="ABC_transporter-like_ATP-bd"/>
</dbReference>
<dbReference type="Proteomes" id="UP000051820">
    <property type="component" value="Unassembled WGS sequence"/>
</dbReference>
<name>A0A0R1W7D5_9LACO</name>
<evidence type="ECO:0000256" key="2">
    <source>
        <dbReference type="ARBA" id="ARBA00022840"/>
    </source>
</evidence>
<evidence type="ECO:0000313" key="5">
    <source>
        <dbReference type="Proteomes" id="UP000051820"/>
    </source>
</evidence>
<accession>A0A0R1W7D5</accession>
<dbReference type="GO" id="GO:0005524">
    <property type="term" value="F:ATP binding"/>
    <property type="evidence" value="ECO:0007669"/>
    <property type="project" value="UniProtKB-KW"/>
</dbReference>
<dbReference type="InterPro" id="IPR003593">
    <property type="entry name" value="AAA+_ATPase"/>
</dbReference>
<dbReference type="Pfam" id="PF00005">
    <property type="entry name" value="ABC_tran"/>
    <property type="match status" value="1"/>
</dbReference>